<protein>
    <submittedName>
        <fullName evidence="3">Uncharacterized protein</fullName>
    </submittedName>
</protein>
<feature type="region of interest" description="Disordered" evidence="1">
    <location>
        <begin position="178"/>
        <end position="208"/>
    </location>
</feature>
<feature type="region of interest" description="Disordered" evidence="1">
    <location>
        <begin position="509"/>
        <end position="546"/>
    </location>
</feature>
<feature type="compositionally biased region" description="Basic and acidic residues" evidence="1">
    <location>
        <begin position="182"/>
        <end position="194"/>
    </location>
</feature>
<evidence type="ECO:0000313" key="3">
    <source>
        <dbReference type="EMBL" id="EJU01007.1"/>
    </source>
</evidence>
<dbReference type="Proteomes" id="UP000030653">
    <property type="component" value="Unassembled WGS sequence"/>
</dbReference>
<gene>
    <name evidence="3" type="ORF">DACRYDRAFT_108341</name>
</gene>
<reference evidence="3 4" key="1">
    <citation type="journal article" date="2012" name="Science">
        <title>The Paleozoic origin of enzymatic lignin decomposition reconstructed from 31 fungal genomes.</title>
        <authorList>
            <person name="Floudas D."/>
            <person name="Binder M."/>
            <person name="Riley R."/>
            <person name="Barry K."/>
            <person name="Blanchette R.A."/>
            <person name="Henrissat B."/>
            <person name="Martinez A.T."/>
            <person name="Otillar R."/>
            <person name="Spatafora J.W."/>
            <person name="Yadav J.S."/>
            <person name="Aerts A."/>
            <person name="Benoit I."/>
            <person name="Boyd A."/>
            <person name="Carlson A."/>
            <person name="Copeland A."/>
            <person name="Coutinho P.M."/>
            <person name="de Vries R.P."/>
            <person name="Ferreira P."/>
            <person name="Findley K."/>
            <person name="Foster B."/>
            <person name="Gaskell J."/>
            <person name="Glotzer D."/>
            <person name="Gorecki P."/>
            <person name="Heitman J."/>
            <person name="Hesse C."/>
            <person name="Hori C."/>
            <person name="Igarashi K."/>
            <person name="Jurgens J.A."/>
            <person name="Kallen N."/>
            <person name="Kersten P."/>
            <person name="Kohler A."/>
            <person name="Kuees U."/>
            <person name="Kumar T.K.A."/>
            <person name="Kuo A."/>
            <person name="LaButti K."/>
            <person name="Larrondo L.F."/>
            <person name="Lindquist E."/>
            <person name="Ling A."/>
            <person name="Lombard V."/>
            <person name="Lucas S."/>
            <person name="Lundell T."/>
            <person name="Martin R."/>
            <person name="McLaughlin D.J."/>
            <person name="Morgenstern I."/>
            <person name="Morin E."/>
            <person name="Murat C."/>
            <person name="Nagy L.G."/>
            <person name="Nolan M."/>
            <person name="Ohm R.A."/>
            <person name="Patyshakuliyeva A."/>
            <person name="Rokas A."/>
            <person name="Ruiz-Duenas F.J."/>
            <person name="Sabat G."/>
            <person name="Salamov A."/>
            <person name="Samejima M."/>
            <person name="Schmutz J."/>
            <person name="Slot J.C."/>
            <person name="St John F."/>
            <person name="Stenlid J."/>
            <person name="Sun H."/>
            <person name="Sun S."/>
            <person name="Syed K."/>
            <person name="Tsang A."/>
            <person name="Wiebenga A."/>
            <person name="Young D."/>
            <person name="Pisabarro A."/>
            <person name="Eastwood D.C."/>
            <person name="Martin F."/>
            <person name="Cullen D."/>
            <person name="Grigoriev I.V."/>
            <person name="Hibbett D.S."/>
        </authorList>
    </citation>
    <scope>NUCLEOTIDE SEQUENCE [LARGE SCALE GENOMIC DNA]</scope>
    <source>
        <strain evidence="3 4">DJM-731 SS1</strain>
    </source>
</reference>
<feature type="compositionally biased region" description="Low complexity" evidence="1">
    <location>
        <begin position="57"/>
        <end position="74"/>
    </location>
</feature>
<dbReference type="RefSeq" id="XP_040627904.1">
    <property type="nucleotide sequence ID" value="XM_040768634.1"/>
</dbReference>
<dbReference type="HOGENOM" id="CLU_347490_0_0_1"/>
<feature type="region of interest" description="Disordered" evidence="1">
    <location>
        <begin position="375"/>
        <end position="403"/>
    </location>
</feature>
<keyword evidence="2" id="KW-0812">Transmembrane</keyword>
<name>M5G5A2_DACPD</name>
<feature type="compositionally biased region" description="Basic and acidic residues" evidence="1">
    <location>
        <begin position="384"/>
        <end position="396"/>
    </location>
</feature>
<dbReference type="GeneID" id="63683696"/>
<proteinExistence type="predicted"/>
<keyword evidence="2" id="KW-0472">Membrane</keyword>
<feature type="transmembrane region" description="Helical" evidence="2">
    <location>
        <begin position="112"/>
        <end position="137"/>
    </location>
</feature>
<evidence type="ECO:0000256" key="1">
    <source>
        <dbReference type="SAM" id="MobiDB-lite"/>
    </source>
</evidence>
<sequence>MAKAASSPSFNPTAQRDAFLQPSIPASVTLLISAPMTMTPDRTIDLPSSLLYNTATSSSPTAAGSATGSVTPPYSSLPPPTPTPGIPTSPSTNDSIPPGPNSRTSEGQIPPWAVAMVCIIIGIVLLLSIVVMMWLYYRRQPKVPPYKVQMQKSLEKGSILPVSDTLTPLNPRASVLISAPKPLEKRSTARDGQKRSRNRPGTADSASIGKRVVDGLTSVARSHVPPKLVISRPIPVPNIVLEPPTPSSSIFTGLSTLPSSDCSGLLEARAREDTDQRDSSLLEDGARPARHSKRASIHVYQRPEGEEAYELVRLQRVKSLAPMPDESLNKGLAISGTVHSHTGPSITVTKDLEEVSFNPEVWDGYQDYLEFAGEDPSLSASPRDMPRVKSREDRLSTTRSASSIYSDVRSPNSVALSNTPNEGRLLHSSSVFERVAGWKDGSDVDTAEEDLSDLSFIRPVLSSSPSTDTSSSVNMALWELVLGHGSITSLNDLTKTAKIRKSRLSEISTVSQVLQSPSSPTQPGLPHSERDAVEDSLEEPMSPNSRWSFLDDLEGDVIDEERQSQGTLTITNMEDVSHVHPLRIAKRAQDGAAPYSAIQRPLTLPKTAVDDEIDLFMPPVPELEDSLSGDYDNSTAEDHMPSSPPPADILEEIFAGLSSFDNLEDGLKLQPRMPTSVRLLKPSRIPIRRVSKRRSALGNVLLTPKAEVYLRSAIPSPAYSTSVRPRRARRTSPAGYRPIVTAAGRRVEGNSKRRSSLLSSSLYTANHSGMKAYVLGRRTSVTRKASGGQASYLSSNNTQLYGIDIPLSQSRI</sequence>
<feature type="compositionally biased region" description="Pro residues" evidence="1">
    <location>
        <begin position="75"/>
        <end position="87"/>
    </location>
</feature>
<keyword evidence="2" id="KW-1133">Transmembrane helix</keyword>
<keyword evidence="4" id="KW-1185">Reference proteome</keyword>
<feature type="region of interest" description="Disordered" evidence="1">
    <location>
        <begin position="268"/>
        <end position="296"/>
    </location>
</feature>
<dbReference type="EMBL" id="JH795865">
    <property type="protein sequence ID" value="EJU01007.1"/>
    <property type="molecule type" value="Genomic_DNA"/>
</dbReference>
<organism evidence="3 4">
    <name type="scientific">Dacryopinax primogenitus (strain DJM 731)</name>
    <name type="common">Brown rot fungus</name>
    <dbReference type="NCBI Taxonomy" id="1858805"/>
    <lineage>
        <taxon>Eukaryota</taxon>
        <taxon>Fungi</taxon>
        <taxon>Dikarya</taxon>
        <taxon>Basidiomycota</taxon>
        <taxon>Agaricomycotina</taxon>
        <taxon>Dacrymycetes</taxon>
        <taxon>Dacrymycetales</taxon>
        <taxon>Dacrymycetaceae</taxon>
        <taxon>Dacryopinax</taxon>
    </lineage>
</organism>
<dbReference type="AlphaFoldDB" id="M5G5A2"/>
<feature type="region of interest" description="Disordered" evidence="1">
    <location>
        <begin position="57"/>
        <end position="105"/>
    </location>
</feature>
<accession>M5G5A2</accession>
<evidence type="ECO:0000313" key="4">
    <source>
        <dbReference type="Proteomes" id="UP000030653"/>
    </source>
</evidence>
<evidence type="ECO:0000256" key="2">
    <source>
        <dbReference type="SAM" id="Phobius"/>
    </source>
</evidence>
<dbReference type="OrthoDB" id="10514976at2759"/>
<feature type="compositionally biased region" description="Basic and acidic residues" evidence="1">
    <location>
        <begin position="268"/>
        <end position="287"/>
    </location>
</feature>
<feature type="compositionally biased region" description="Polar residues" evidence="1">
    <location>
        <begin position="509"/>
        <end position="522"/>
    </location>
</feature>